<reference evidence="1" key="1">
    <citation type="submission" date="2021-04" db="EMBL/GenBank/DDBJ databases">
        <title>Isolation of p-tert-butylphenol degrading bacteria Sphingobium phenoxybenzoativorans Tas13 from active sludge.</title>
        <authorList>
            <person name="Li Y."/>
        </authorList>
    </citation>
    <scope>NUCLEOTIDE SEQUENCE</scope>
    <source>
        <strain evidence="1">Tas13</strain>
    </source>
</reference>
<sequence>MAKAYITKYSNGSVNGPRSRGGMPLPVLGAQLGVSIDLDYTSGVQNSAALDQGLYEISIVGANARVAIGASVVADQTARFWRDGRDDVVFVEEGQRISVIAAT</sequence>
<protein>
    <submittedName>
        <fullName evidence="1">Uncharacterized protein</fullName>
    </submittedName>
</protein>
<dbReference type="Proteomes" id="UP000681425">
    <property type="component" value="Chromosome"/>
</dbReference>
<dbReference type="AlphaFoldDB" id="A0A975PZL7"/>
<name>A0A975PZL7_9SPHN</name>
<dbReference type="EMBL" id="CP073910">
    <property type="protein sequence ID" value="QUT04075.1"/>
    <property type="molecule type" value="Genomic_DNA"/>
</dbReference>
<organism evidence="1 2">
    <name type="scientific">Sphingobium phenoxybenzoativorans</name>
    <dbReference type="NCBI Taxonomy" id="1592790"/>
    <lineage>
        <taxon>Bacteria</taxon>
        <taxon>Pseudomonadati</taxon>
        <taxon>Pseudomonadota</taxon>
        <taxon>Alphaproteobacteria</taxon>
        <taxon>Sphingomonadales</taxon>
        <taxon>Sphingomonadaceae</taxon>
        <taxon>Sphingobium</taxon>
    </lineage>
</organism>
<evidence type="ECO:0000313" key="1">
    <source>
        <dbReference type="EMBL" id="QUT04075.1"/>
    </source>
</evidence>
<dbReference type="RefSeq" id="WP_212607970.1">
    <property type="nucleotide sequence ID" value="NZ_CP073910.1"/>
</dbReference>
<evidence type="ECO:0000313" key="2">
    <source>
        <dbReference type="Proteomes" id="UP000681425"/>
    </source>
</evidence>
<gene>
    <name evidence="1" type="ORF">KFK14_13055</name>
</gene>
<proteinExistence type="predicted"/>
<dbReference type="KEGG" id="spph:KFK14_13055"/>
<keyword evidence="2" id="KW-1185">Reference proteome</keyword>
<accession>A0A975PZL7</accession>